<evidence type="ECO:0000313" key="10">
    <source>
        <dbReference type="EMBL" id="CUI17650.1"/>
    </source>
</evidence>
<comment type="pathway">
    <text evidence="2">Porphyrin-containing compound metabolism; protoporphyrin-IX biosynthesis; coproporphyrinogen-III from 5-aminolevulinate: step 2/4.</text>
</comment>
<dbReference type="GO" id="GO:0006783">
    <property type="term" value="P:heme biosynthetic process"/>
    <property type="evidence" value="ECO:0007669"/>
    <property type="project" value="TreeGrafter"/>
</dbReference>
<organism evidence="10 11">
    <name type="scientific">Candidatus Protochlamydia naegleriophila</name>
    <dbReference type="NCBI Taxonomy" id="389348"/>
    <lineage>
        <taxon>Bacteria</taxon>
        <taxon>Pseudomonadati</taxon>
        <taxon>Chlamydiota</taxon>
        <taxon>Chlamydiia</taxon>
        <taxon>Parachlamydiales</taxon>
        <taxon>Parachlamydiaceae</taxon>
        <taxon>Candidatus Protochlamydia</taxon>
    </lineage>
</organism>
<dbReference type="PANTHER" id="PTHR11557">
    <property type="entry name" value="PORPHOBILINOGEN DEAMINASE"/>
    <property type="match status" value="1"/>
</dbReference>
<dbReference type="KEGG" id="pnl:PNK_2046"/>
<keyword evidence="11" id="KW-1185">Reference proteome</keyword>
<dbReference type="GO" id="GO:0004418">
    <property type="term" value="F:hydroxymethylbilane synthase activity"/>
    <property type="evidence" value="ECO:0007669"/>
    <property type="project" value="UniProtKB-UniRule"/>
</dbReference>
<gene>
    <name evidence="10" type="primary">hemC</name>
    <name evidence="10" type="ORF">PNK_2046</name>
</gene>
<protein>
    <recommendedName>
        <fullName evidence="4 8">Hydroxymethylbilane synthase</fullName>
        <ecNumber evidence="4 8">2.5.1.61</ecNumber>
    </recommendedName>
</protein>
<keyword evidence="6" id="KW-0627">Porphyrin biosynthesis</keyword>
<dbReference type="Proteomes" id="UP000069902">
    <property type="component" value="Chromosome cPNK"/>
</dbReference>
<evidence type="ECO:0000256" key="3">
    <source>
        <dbReference type="ARBA" id="ARBA00005638"/>
    </source>
</evidence>
<comment type="function">
    <text evidence="1">Tetrapolymerization of the monopyrrole PBG into the hydroxymethylbilane pre-uroporphyrinogen in several discrete steps.</text>
</comment>
<reference evidence="11" key="1">
    <citation type="submission" date="2015-09" db="EMBL/GenBank/DDBJ databases">
        <authorList>
            <person name="Bertelli C."/>
        </authorList>
    </citation>
    <scope>NUCLEOTIDE SEQUENCE [LARGE SCALE GENOMIC DNA]</scope>
    <source>
        <strain evidence="11">KNic</strain>
    </source>
</reference>
<dbReference type="PATRIC" id="fig|389348.3.peg.2299"/>
<comment type="catalytic activity">
    <reaction evidence="7">
        <text>4 porphobilinogen + H2O = hydroxymethylbilane + 4 NH4(+)</text>
        <dbReference type="Rhea" id="RHEA:13185"/>
        <dbReference type="ChEBI" id="CHEBI:15377"/>
        <dbReference type="ChEBI" id="CHEBI:28938"/>
        <dbReference type="ChEBI" id="CHEBI:57845"/>
        <dbReference type="ChEBI" id="CHEBI:58126"/>
        <dbReference type="EC" id="2.5.1.61"/>
    </reaction>
</comment>
<evidence type="ECO:0000256" key="5">
    <source>
        <dbReference type="ARBA" id="ARBA00022679"/>
    </source>
</evidence>
<comment type="similarity">
    <text evidence="3">Belongs to the HMBS family.</text>
</comment>
<dbReference type="InterPro" id="IPR022417">
    <property type="entry name" value="Porphobilin_deaminase_N"/>
</dbReference>
<dbReference type="FunCoup" id="A0A0U5JGB1">
    <property type="interactions" value="408"/>
</dbReference>
<name>A0A0U5JGB1_9BACT</name>
<evidence type="ECO:0000256" key="4">
    <source>
        <dbReference type="ARBA" id="ARBA00012655"/>
    </source>
</evidence>
<keyword evidence="5 10" id="KW-0808">Transferase</keyword>
<evidence type="ECO:0000259" key="9">
    <source>
        <dbReference type="Pfam" id="PF01379"/>
    </source>
</evidence>
<dbReference type="RefSeq" id="WP_059061867.1">
    <property type="nucleotide sequence ID" value="NZ_LN879502.1"/>
</dbReference>
<feature type="domain" description="Porphobilinogen deaminase N-terminal" evidence="9">
    <location>
        <begin position="13"/>
        <end position="217"/>
    </location>
</feature>
<dbReference type="GO" id="GO:0005737">
    <property type="term" value="C:cytoplasm"/>
    <property type="evidence" value="ECO:0007669"/>
    <property type="project" value="UniProtKB-UniRule"/>
</dbReference>
<dbReference type="SUPFAM" id="SSF53850">
    <property type="entry name" value="Periplasmic binding protein-like II"/>
    <property type="match status" value="1"/>
</dbReference>
<dbReference type="PRINTS" id="PR00151">
    <property type="entry name" value="PORPHBDMNASE"/>
</dbReference>
<evidence type="ECO:0000256" key="7">
    <source>
        <dbReference type="ARBA" id="ARBA00048169"/>
    </source>
</evidence>
<dbReference type="AlphaFoldDB" id="A0A0U5JGB1"/>
<dbReference type="NCBIfam" id="NF002202">
    <property type="entry name" value="PRK01066.1"/>
    <property type="match status" value="1"/>
</dbReference>
<evidence type="ECO:0000256" key="8">
    <source>
        <dbReference type="NCBIfam" id="TIGR00212"/>
    </source>
</evidence>
<dbReference type="InParanoid" id="A0A0U5JGB1"/>
<dbReference type="EC" id="2.5.1.61" evidence="4 8"/>
<evidence type="ECO:0000313" key="11">
    <source>
        <dbReference type="Proteomes" id="UP000069902"/>
    </source>
</evidence>
<evidence type="ECO:0000256" key="2">
    <source>
        <dbReference type="ARBA" id="ARBA00004735"/>
    </source>
</evidence>
<dbReference type="InterPro" id="IPR000860">
    <property type="entry name" value="HemC"/>
</dbReference>
<dbReference type="PANTHER" id="PTHR11557:SF0">
    <property type="entry name" value="PORPHOBILINOGEN DEAMINASE"/>
    <property type="match status" value="1"/>
</dbReference>
<evidence type="ECO:0000256" key="1">
    <source>
        <dbReference type="ARBA" id="ARBA00002869"/>
    </source>
</evidence>
<dbReference type="NCBIfam" id="TIGR00212">
    <property type="entry name" value="hemC"/>
    <property type="match status" value="1"/>
</dbReference>
<proteinExistence type="inferred from homology"/>
<dbReference type="Gene3D" id="3.40.190.10">
    <property type="entry name" value="Periplasmic binding protein-like II"/>
    <property type="match status" value="2"/>
</dbReference>
<dbReference type="EMBL" id="LN879502">
    <property type="protein sequence ID" value="CUI17650.1"/>
    <property type="molecule type" value="Genomic_DNA"/>
</dbReference>
<dbReference type="STRING" id="389348.PNK_2046"/>
<dbReference type="Pfam" id="PF01379">
    <property type="entry name" value="Porphobil_deam"/>
    <property type="match status" value="1"/>
</dbReference>
<accession>A0A0U5JGB1</accession>
<evidence type="ECO:0000256" key="6">
    <source>
        <dbReference type="ARBA" id="ARBA00023244"/>
    </source>
</evidence>
<sequence length="236" mass="25824">MRCSNNLSASHNIPVGARSSPLSRAQVKEVLEALHMYHPTIHFDMHYFSTTGDQDLATSLRTLAKTDFFTKEIDEAVLAGHCRIGVHSAKDLPSPLPHGLELICLTKGVDPADVLVMRDGDTLATLPPQARIATSSIRREECVKLLRNDLAFCDLRGTIDKRLTKLESREADGVVVAEAALIRLGLTHLNRIRLPGTTTEGQGQLAILSRKDDHAMKTLFSCLDIRSAIADRNGAP</sequence>